<gene>
    <name evidence="1" type="ORF">MNEG_15323</name>
</gene>
<sequence length="84" mass="8560">MASMAEASVLQLWDTVWYGSPGPTSAAAAMMAKAWYANAAATGSTPSLYQDDLLDGPVSALLPEPPPPLNAAAIAAGPDVDSQR</sequence>
<dbReference type="AlphaFoldDB" id="A0A0D2LS36"/>
<protein>
    <submittedName>
        <fullName evidence="1">Uncharacterized protein</fullName>
    </submittedName>
</protein>
<proteinExistence type="predicted"/>
<keyword evidence="2" id="KW-1185">Reference proteome</keyword>
<dbReference type="KEGG" id="mng:MNEG_15323"/>
<dbReference type="GeneID" id="25732973"/>
<dbReference type="EMBL" id="KK105442">
    <property type="protein sequence ID" value="KIY92641.1"/>
    <property type="molecule type" value="Genomic_DNA"/>
</dbReference>
<dbReference type="Proteomes" id="UP000054498">
    <property type="component" value="Unassembled WGS sequence"/>
</dbReference>
<dbReference type="RefSeq" id="XP_013891661.1">
    <property type="nucleotide sequence ID" value="XM_014036207.1"/>
</dbReference>
<reference evidence="1 2" key="1">
    <citation type="journal article" date="2013" name="BMC Genomics">
        <title>Reconstruction of the lipid metabolism for the microalga Monoraphidium neglectum from its genome sequence reveals characteristics suitable for biofuel production.</title>
        <authorList>
            <person name="Bogen C."/>
            <person name="Al-Dilaimi A."/>
            <person name="Albersmeier A."/>
            <person name="Wichmann J."/>
            <person name="Grundmann M."/>
            <person name="Rupp O."/>
            <person name="Lauersen K.J."/>
            <person name="Blifernez-Klassen O."/>
            <person name="Kalinowski J."/>
            <person name="Goesmann A."/>
            <person name="Mussgnug J.H."/>
            <person name="Kruse O."/>
        </authorList>
    </citation>
    <scope>NUCLEOTIDE SEQUENCE [LARGE SCALE GENOMIC DNA]</scope>
    <source>
        <strain evidence="1 2">SAG 48.87</strain>
    </source>
</reference>
<evidence type="ECO:0000313" key="1">
    <source>
        <dbReference type="EMBL" id="KIY92641.1"/>
    </source>
</evidence>
<accession>A0A0D2LS36</accession>
<evidence type="ECO:0000313" key="2">
    <source>
        <dbReference type="Proteomes" id="UP000054498"/>
    </source>
</evidence>
<organism evidence="1 2">
    <name type="scientific">Monoraphidium neglectum</name>
    <dbReference type="NCBI Taxonomy" id="145388"/>
    <lineage>
        <taxon>Eukaryota</taxon>
        <taxon>Viridiplantae</taxon>
        <taxon>Chlorophyta</taxon>
        <taxon>core chlorophytes</taxon>
        <taxon>Chlorophyceae</taxon>
        <taxon>CS clade</taxon>
        <taxon>Sphaeropleales</taxon>
        <taxon>Selenastraceae</taxon>
        <taxon>Monoraphidium</taxon>
    </lineage>
</organism>
<name>A0A0D2LS36_9CHLO</name>